<dbReference type="PANTHER" id="PTHR43775">
    <property type="entry name" value="FATTY ACID SYNTHASE"/>
    <property type="match status" value="1"/>
</dbReference>
<keyword evidence="1" id="KW-0596">Phosphopantetheine</keyword>
<dbReference type="GO" id="GO:0006633">
    <property type="term" value="P:fatty acid biosynthetic process"/>
    <property type="evidence" value="ECO:0007669"/>
    <property type="project" value="TreeGrafter"/>
</dbReference>
<dbReference type="GO" id="GO:0004312">
    <property type="term" value="F:fatty acid synthase activity"/>
    <property type="evidence" value="ECO:0007669"/>
    <property type="project" value="TreeGrafter"/>
</dbReference>
<dbReference type="PANTHER" id="PTHR43775:SF37">
    <property type="entry name" value="SI:DKEY-61P9.11"/>
    <property type="match status" value="1"/>
</dbReference>
<dbReference type="InterPro" id="IPR050091">
    <property type="entry name" value="PKS_NRPS_Biosynth_Enz"/>
</dbReference>
<keyword evidence="5" id="KW-1185">Reference proteome</keyword>
<reference evidence="4" key="1">
    <citation type="submission" date="2021-02" db="EMBL/GenBank/DDBJ databases">
        <authorList>
            <person name="Dougan E. K."/>
            <person name="Rhodes N."/>
            <person name="Thang M."/>
            <person name="Chan C."/>
        </authorList>
    </citation>
    <scope>NUCLEOTIDE SEQUENCE</scope>
</reference>
<dbReference type="InterPro" id="IPR057326">
    <property type="entry name" value="KR_dom"/>
</dbReference>
<feature type="non-terminal residue" evidence="4">
    <location>
        <position position="1"/>
    </location>
</feature>
<evidence type="ECO:0000256" key="1">
    <source>
        <dbReference type="ARBA" id="ARBA00022450"/>
    </source>
</evidence>
<evidence type="ECO:0000256" key="2">
    <source>
        <dbReference type="ARBA" id="ARBA00022553"/>
    </source>
</evidence>
<name>A0A813FIC0_POLGL</name>
<keyword evidence="2" id="KW-0597">Phosphoprotein</keyword>
<sequence length="277" mass="31146">VQQKAAELGVKVEQGRMDMSSQAGVDKCIKEITPNLMGFIHSAGVLQDAMLPNQTWEKFEAVYDSKHRAALYLHDSLDRFQNPNLQFLWLFSSTSAYGNMGQSNYSASNSFLDALARHRVATGKPCTAIHWGAWGEVGMAANMDEGMRKRVMMGPMPYFSVAQGLQGLEGGLKTGLPEFSVFIVNPPAMFGMIQGDGHPTQRYMRNWTSEWLPTPSPSGYQRANSYDIYRMYRYIMAPYIPEDENKGDCIAWNQFTKPIAAPEKKESEDEVIEVDFL</sequence>
<dbReference type="SMART" id="SM00822">
    <property type="entry name" value="PKS_KR"/>
    <property type="match status" value="1"/>
</dbReference>
<dbReference type="Proteomes" id="UP000654075">
    <property type="component" value="Unassembled WGS sequence"/>
</dbReference>
<evidence type="ECO:0000313" key="4">
    <source>
        <dbReference type="EMBL" id="CAE8611674.1"/>
    </source>
</evidence>
<dbReference type="EMBL" id="CAJNNV010025039">
    <property type="protein sequence ID" value="CAE8611674.1"/>
    <property type="molecule type" value="Genomic_DNA"/>
</dbReference>
<evidence type="ECO:0000259" key="3">
    <source>
        <dbReference type="SMART" id="SM00822"/>
    </source>
</evidence>
<organism evidence="4 5">
    <name type="scientific">Polarella glacialis</name>
    <name type="common">Dinoflagellate</name>
    <dbReference type="NCBI Taxonomy" id="89957"/>
    <lineage>
        <taxon>Eukaryota</taxon>
        <taxon>Sar</taxon>
        <taxon>Alveolata</taxon>
        <taxon>Dinophyceae</taxon>
        <taxon>Suessiales</taxon>
        <taxon>Suessiaceae</taxon>
        <taxon>Polarella</taxon>
    </lineage>
</organism>
<dbReference type="Gene3D" id="3.40.50.720">
    <property type="entry name" value="NAD(P)-binding Rossmann-like Domain"/>
    <property type="match status" value="1"/>
</dbReference>
<dbReference type="Pfam" id="PF08659">
    <property type="entry name" value="KR"/>
    <property type="match status" value="1"/>
</dbReference>
<dbReference type="InterPro" id="IPR013968">
    <property type="entry name" value="PKS_KR"/>
</dbReference>
<evidence type="ECO:0000313" key="5">
    <source>
        <dbReference type="Proteomes" id="UP000654075"/>
    </source>
</evidence>
<feature type="domain" description="Ketoreductase" evidence="3">
    <location>
        <begin position="1"/>
        <end position="137"/>
    </location>
</feature>
<comment type="caution">
    <text evidence="4">The sequence shown here is derived from an EMBL/GenBank/DDBJ whole genome shotgun (WGS) entry which is preliminary data.</text>
</comment>
<dbReference type="AlphaFoldDB" id="A0A813FIC0"/>
<proteinExistence type="predicted"/>
<dbReference type="InterPro" id="IPR036291">
    <property type="entry name" value="NAD(P)-bd_dom_sf"/>
</dbReference>
<dbReference type="SUPFAM" id="SSF51735">
    <property type="entry name" value="NAD(P)-binding Rossmann-fold domains"/>
    <property type="match status" value="1"/>
</dbReference>
<dbReference type="OrthoDB" id="426368at2759"/>
<gene>
    <name evidence="4" type="ORF">PGLA1383_LOCUS29473</name>
</gene>
<accession>A0A813FIC0</accession>
<protein>
    <recommendedName>
        <fullName evidence="3">Ketoreductase domain-containing protein</fullName>
    </recommendedName>
</protein>